<reference evidence="1" key="1">
    <citation type="submission" date="2021-03" db="EMBL/GenBank/DDBJ databases">
        <title>Evolutionary priming and transition to the ectomycorrhizal habit in an iconic lineage of mushroom-forming fungi: is preadaptation a requirement?</title>
        <authorList>
            <consortium name="DOE Joint Genome Institute"/>
            <person name="Looney B.P."/>
            <person name="Miyauchi S."/>
            <person name="Morin E."/>
            <person name="Drula E."/>
            <person name="Courty P.E."/>
            <person name="Chicoki N."/>
            <person name="Fauchery L."/>
            <person name="Kohler A."/>
            <person name="Kuo A."/>
            <person name="LaButti K."/>
            <person name="Pangilinan J."/>
            <person name="Lipzen A."/>
            <person name="Riley R."/>
            <person name="Andreopoulos W."/>
            <person name="He G."/>
            <person name="Johnson J."/>
            <person name="Barry K.W."/>
            <person name="Grigoriev I.V."/>
            <person name="Nagy L."/>
            <person name="Hibbett D."/>
            <person name="Henrissat B."/>
            <person name="Matheny P.B."/>
            <person name="Labbe J."/>
            <person name="Martin A.F."/>
        </authorList>
    </citation>
    <scope>NUCLEOTIDE SEQUENCE</scope>
    <source>
        <strain evidence="1">BPL698</strain>
    </source>
</reference>
<dbReference type="Proteomes" id="UP001207468">
    <property type="component" value="Unassembled WGS sequence"/>
</dbReference>
<evidence type="ECO:0000313" key="2">
    <source>
        <dbReference type="Proteomes" id="UP001207468"/>
    </source>
</evidence>
<organism evidence="1 2">
    <name type="scientific">Russula earlei</name>
    <dbReference type="NCBI Taxonomy" id="71964"/>
    <lineage>
        <taxon>Eukaryota</taxon>
        <taxon>Fungi</taxon>
        <taxon>Dikarya</taxon>
        <taxon>Basidiomycota</taxon>
        <taxon>Agaricomycotina</taxon>
        <taxon>Agaricomycetes</taxon>
        <taxon>Russulales</taxon>
        <taxon>Russulaceae</taxon>
        <taxon>Russula</taxon>
    </lineage>
</organism>
<gene>
    <name evidence="1" type="ORF">F5148DRAFT_1290907</name>
</gene>
<accession>A0ACC0TW77</accession>
<sequence>MDKKGARKVYYSLIPTTSSIPGGGTALVTATTANFYLGDKRNTYLSNVTFSPSTSFTGRYVFPFRSSVWLKGNTWNFLGDMRYFIYPQYTWGLGGNHPENARLVADYQYFRFYHSALKRVKNFPFLFAGLGYDLDVHFAIHTDNDTLGLKKFTGYNYGTDNDGSSVSSGPVFNVLYDSRDNTVNATRGLYANMIVRVNTKMMGSDDSWQSLFLDVRKYISLTESVQKKNILAFWSYYWTSLGNNTPYLDLPAIGWDASGRSGRGIEQNRYRGKGLFYLESEYRHDLSYNGLWGYVLFANIDAVTEQNSNHFVYWHPAGGAGLRIKFNKRSNTNVAIDFGCSKNYYFVYINLGETF</sequence>
<dbReference type="EMBL" id="JAGFNK010000440">
    <property type="protein sequence ID" value="KAI9450323.1"/>
    <property type="molecule type" value="Genomic_DNA"/>
</dbReference>
<comment type="caution">
    <text evidence="1">The sequence shown here is derived from an EMBL/GenBank/DDBJ whole genome shotgun (WGS) entry which is preliminary data.</text>
</comment>
<keyword evidence="2" id="KW-1185">Reference proteome</keyword>
<name>A0ACC0TW77_9AGAM</name>
<protein>
    <submittedName>
        <fullName evidence="1">Uncharacterized protein</fullName>
    </submittedName>
</protein>
<evidence type="ECO:0000313" key="1">
    <source>
        <dbReference type="EMBL" id="KAI9450323.1"/>
    </source>
</evidence>
<proteinExistence type="predicted"/>